<dbReference type="EMBL" id="LBRS01000004">
    <property type="protein sequence ID" value="KKQ01744.1"/>
    <property type="molecule type" value="Genomic_DNA"/>
</dbReference>
<keyword evidence="2" id="KW-1003">Cell membrane</keyword>
<evidence type="ECO:0000256" key="3">
    <source>
        <dbReference type="ARBA" id="ARBA00022692"/>
    </source>
</evidence>
<name>A0A0G0GPN0_9BACT</name>
<feature type="transmembrane region" description="Helical" evidence="6">
    <location>
        <begin position="123"/>
        <end position="143"/>
    </location>
</feature>
<feature type="transmembrane region" description="Helical" evidence="6">
    <location>
        <begin position="263"/>
        <end position="288"/>
    </location>
</feature>
<feature type="transmembrane region" description="Helical" evidence="6">
    <location>
        <begin position="179"/>
        <end position="201"/>
    </location>
</feature>
<comment type="caution">
    <text evidence="7">The sequence shown here is derived from an EMBL/GenBank/DDBJ whole genome shotgun (WGS) entry which is preliminary data.</text>
</comment>
<feature type="transmembrane region" description="Helical" evidence="6">
    <location>
        <begin position="12"/>
        <end position="34"/>
    </location>
</feature>
<feature type="transmembrane region" description="Helical" evidence="6">
    <location>
        <begin position="54"/>
        <end position="72"/>
    </location>
</feature>
<organism evidence="7 8">
    <name type="scientific">Candidatus Roizmanbacteria bacterium GW2011_GWA2_36_23</name>
    <dbReference type="NCBI Taxonomy" id="1618480"/>
    <lineage>
        <taxon>Bacteria</taxon>
        <taxon>Candidatus Roizmaniibacteriota</taxon>
    </lineage>
</organism>
<feature type="transmembrane region" description="Helical" evidence="6">
    <location>
        <begin position="230"/>
        <end position="251"/>
    </location>
</feature>
<reference evidence="7 8" key="1">
    <citation type="journal article" date="2015" name="Nature">
        <title>rRNA introns, odd ribosomes, and small enigmatic genomes across a large radiation of phyla.</title>
        <authorList>
            <person name="Brown C.T."/>
            <person name="Hug L.A."/>
            <person name="Thomas B.C."/>
            <person name="Sharon I."/>
            <person name="Castelle C.J."/>
            <person name="Singh A."/>
            <person name="Wilkins M.J."/>
            <person name="Williams K.H."/>
            <person name="Banfield J.F."/>
        </authorList>
    </citation>
    <scope>NUCLEOTIDE SEQUENCE [LARGE SCALE GENOMIC DNA]</scope>
</reference>
<keyword evidence="4 6" id="KW-1133">Transmembrane helix</keyword>
<evidence type="ECO:0000256" key="1">
    <source>
        <dbReference type="ARBA" id="ARBA00004651"/>
    </source>
</evidence>
<comment type="subcellular location">
    <subcellularLocation>
        <location evidence="1">Cell membrane</location>
        <topology evidence="1">Multi-pass membrane protein</topology>
    </subcellularLocation>
</comment>
<evidence type="ECO:0000256" key="5">
    <source>
        <dbReference type="ARBA" id="ARBA00023136"/>
    </source>
</evidence>
<evidence type="ECO:0000313" key="8">
    <source>
        <dbReference type="Proteomes" id="UP000034344"/>
    </source>
</evidence>
<feature type="transmembrane region" description="Helical" evidence="6">
    <location>
        <begin position="338"/>
        <end position="358"/>
    </location>
</feature>
<keyword evidence="5 6" id="KW-0472">Membrane</keyword>
<feature type="transmembrane region" description="Helical" evidence="6">
    <location>
        <begin position="300"/>
        <end position="322"/>
    </location>
</feature>
<feature type="transmembrane region" description="Helical" evidence="6">
    <location>
        <begin position="150"/>
        <end position="167"/>
    </location>
</feature>
<accession>A0A0G0GPN0</accession>
<evidence type="ECO:0000256" key="2">
    <source>
        <dbReference type="ARBA" id="ARBA00022475"/>
    </source>
</evidence>
<evidence type="ECO:0000256" key="4">
    <source>
        <dbReference type="ARBA" id="ARBA00022989"/>
    </source>
</evidence>
<feature type="transmembrane region" description="Helical" evidence="6">
    <location>
        <begin position="393"/>
        <end position="415"/>
    </location>
</feature>
<feature type="transmembrane region" description="Helical" evidence="6">
    <location>
        <begin position="367"/>
        <end position="387"/>
    </location>
</feature>
<feature type="transmembrane region" description="Helical" evidence="6">
    <location>
        <begin position="100"/>
        <end position="117"/>
    </location>
</feature>
<dbReference type="Proteomes" id="UP000034344">
    <property type="component" value="Unassembled WGS sequence"/>
</dbReference>
<dbReference type="GO" id="GO:0005886">
    <property type="term" value="C:plasma membrane"/>
    <property type="evidence" value="ECO:0007669"/>
    <property type="project" value="UniProtKB-SubCell"/>
</dbReference>
<sequence>MRKRIRHLAANPFIQGSFLFTSASFIVHICNYLFNFIVAHNFGPAGYGEITTFFSYISLLSFPLLVVTTTMVQKISSYKADKLVYAASLNSYLFGFIRQWWFLIFAVLALSPFVYMVTNLSPAIGFFVIPFSLSGAVISFYHAAFQGLKLFLILSLILIALALFKLLSITPSLLNFKDIFIIIMLQFIGSVIMLFASIKIFSRYIPKIKLKNFKNNSLFRVFHFIKSRQFLITFISTLGITAYSTLDIIFVKKYFSAYESGIFNSWSLLSKIILYVLGPVLQVSFVFFSEDNRQSYSRKILLSALLLLFIVTGIAAVVYYFFPQTVVDLLFGQSFRNVIPYLLLTTIFGFLFGANNLFNNYFLAKKSLVSLVLATGMIFYILLLFFIRKQIIWLMYLNIFFGAVIFLCNIGLYFAQRKDEI</sequence>
<gene>
    <name evidence="7" type="ORF">US11_C0004G0014</name>
</gene>
<keyword evidence="3 6" id="KW-0812">Transmembrane</keyword>
<dbReference type="PANTHER" id="PTHR30250:SF11">
    <property type="entry name" value="O-ANTIGEN TRANSPORTER-RELATED"/>
    <property type="match status" value="1"/>
</dbReference>
<protein>
    <submittedName>
        <fullName evidence="7">Polysaccharide biosynthesis protein</fullName>
    </submittedName>
</protein>
<dbReference type="PANTHER" id="PTHR30250">
    <property type="entry name" value="PST FAMILY PREDICTED COLANIC ACID TRANSPORTER"/>
    <property type="match status" value="1"/>
</dbReference>
<dbReference type="AlphaFoldDB" id="A0A0G0GPN0"/>
<evidence type="ECO:0000256" key="6">
    <source>
        <dbReference type="SAM" id="Phobius"/>
    </source>
</evidence>
<dbReference type="STRING" id="1618480.US11_C0004G0014"/>
<proteinExistence type="predicted"/>
<dbReference type="InterPro" id="IPR050833">
    <property type="entry name" value="Poly_Biosynth_Transport"/>
</dbReference>
<evidence type="ECO:0000313" key="7">
    <source>
        <dbReference type="EMBL" id="KKQ01744.1"/>
    </source>
</evidence>